<protein>
    <submittedName>
        <fullName evidence="2">Uncharacterized protein</fullName>
    </submittedName>
</protein>
<dbReference type="PANTHER" id="PTHR36392">
    <property type="entry name" value="TRANSMEMBRANE PROTEIN"/>
    <property type="match status" value="1"/>
</dbReference>
<dbReference type="PANTHER" id="PTHR36392:SF1">
    <property type="entry name" value="TRANSMEMBRANE PROTEIN"/>
    <property type="match status" value="1"/>
</dbReference>
<comment type="caution">
    <text evidence="2">The sequence shown here is derived from an EMBL/GenBank/DDBJ whole genome shotgun (WGS) entry which is preliminary data.</text>
</comment>
<feature type="transmembrane region" description="Helical" evidence="1">
    <location>
        <begin position="50"/>
        <end position="70"/>
    </location>
</feature>
<feature type="transmembrane region" description="Helical" evidence="1">
    <location>
        <begin position="90"/>
        <end position="111"/>
    </location>
</feature>
<name>A0AAV0E1D2_9ASTE</name>
<evidence type="ECO:0000313" key="3">
    <source>
        <dbReference type="EMBL" id="CAH9147355.1"/>
    </source>
</evidence>
<keyword evidence="1" id="KW-1133">Transmembrane helix</keyword>
<keyword evidence="4" id="KW-1185">Reference proteome</keyword>
<evidence type="ECO:0000313" key="2">
    <source>
        <dbReference type="EMBL" id="CAH9114489.1"/>
    </source>
</evidence>
<dbReference type="Proteomes" id="UP001152523">
    <property type="component" value="Unassembled WGS sequence"/>
</dbReference>
<sequence length="112" mass="12941">MRFLKLLFFSHRSLPPTFKLYGAFERTRDLRSIFLGLTCPMRMPHRARPMTGLIFVGLNAALVTAIEPVYDFECYYVPPILGMKSTLPFHLLLFLSSSPLLFPVFCFFICIN</sequence>
<dbReference type="EMBL" id="CAMAPF010001127">
    <property type="protein sequence ID" value="CAH9147355.1"/>
    <property type="molecule type" value="Genomic_DNA"/>
</dbReference>
<evidence type="ECO:0000256" key="1">
    <source>
        <dbReference type="SAM" id="Phobius"/>
    </source>
</evidence>
<dbReference type="AlphaFoldDB" id="A0AAV0E1D2"/>
<evidence type="ECO:0000313" key="4">
    <source>
        <dbReference type="Proteomes" id="UP001152523"/>
    </source>
</evidence>
<gene>
    <name evidence="2" type="ORF">CEPIT_LOCUS20755</name>
    <name evidence="3" type="ORF">CEPIT_LOCUS43679</name>
</gene>
<accession>A0AAV0E1D2</accession>
<keyword evidence="1" id="KW-0812">Transmembrane</keyword>
<dbReference type="EMBL" id="CAMAPF010000224">
    <property type="protein sequence ID" value="CAH9114489.1"/>
    <property type="molecule type" value="Genomic_DNA"/>
</dbReference>
<proteinExistence type="predicted"/>
<reference evidence="2" key="1">
    <citation type="submission" date="2022-07" db="EMBL/GenBank/DDBJ databases">
        <authorList>
            <person name="Macas J."/>
            <person name="Novak P."/>
            <person name="Neumann P."/>
        </authorList>
    </citation>
    <scope>NUCLEOTIDE SEQUENCE</scope>
</reference>
<keyword evidence="1" id="KW-0472">Membrane</keyword>
<organism evidence="2 4">
    <name type="scientific">Cuscuta epithymum</name>
    <dbReference type="NCBI Taxonomy" id="186058"/>
    <lineage>
        <taxon>Eukaryota</taxon>
        <taxon>Viridiplantae</taxon>
        <taxon>Streptophyta</taxon>
        <taxon>Embryophyta</taxon>
        <taxon>Tracheophyta</taxon>
        <taxon>Spermatophyta</taxon>
        <taxon>Magnoliopsida</taxon>
        <taxon>eudicotyledons</taxon>
        <taxon>Gunneridae</taxon>
        <taxon>Pentapetalae</taxon>
        <taxon>asterids</taxon>
        <taxon>lamiids</taxon>
        <taxon>Solanales</taxon>
        <taxon>Convolvulaceae</taxon>
        <taxon>Cuscuteae</taxon>
        <taxon>Cuscuta</taxon>
        <taxon>Cuscuta subgen. Cuscuta</taxon>
    </lineage>
</organism>